<evidence type="ECO:0000256" key="1">
    <source>
        <dbReference type="ARBA" id="ARBA00001633"/>
    </source>
</evidence>
<dbReference type="NCBIfam" id="NF001377">
    <property type="entry name" value="PRK00278.2-4"/>
    <property type="match status" value="1"/>
</dbReference>
<keyword evidence="3 8" id="KW-0028">Amino-acid biosynthesis</keyword>
<dbReference type="UniPathway" id="UPA00035">
    <property type="reaction ID" value="UER00043"/>
</dbReference>
<evidence type="ECO:0000256" key="5">
    <source>
        <dbReference type="ARBA" id="ARBA00022822"/>
    </source>
</evidence>
<comment type="catalytic activity">
    <reaction evidence="1 8">
        <text>1-(2-carboxyphenylamino)-1-deoxy-D-ribulose 5-phosphate + H(+) = (1S,2R)-1-C-(indol-3-yl)glycerol 3-phosphate + CO2 + H2O</text>
        <dbReference type="Rhea" id="RHEA:23476"/>
        <dbReference type="ChEBI" id="CHEBI:15377"/>
        <dbReference type="ChEBI" id="CHEBI:15378"/>
        <dbReference type="ChEBI" id="CHEBI:16526"/>
        <dbReference type="ChEBI" id="CHEBI:58613"/>
        <dbReference type="ChEBI" id="CHEBI:58866"/>
        <dbReference type="EC" id="4.1.1.48"/>
    </reaction>
</comment>
<reference evidence="10" key="1">
    <citation type="journal article" date="2020" name="mSystems">
        <title>Genome- and Community-Level Interaction Insights into Carbon Utilization and Element Cycling Functions of Hydrothermarchaeota in Hydrothermal Sediment.</title>
        <authorList>
            <person name="Zhou Z."/>
            <person name="Liu Y."/>
            <person name="Xu W."/>
            <person name="Pan J."/>
            <person name="Luo Z.H."/>
            <person name="Li M."/>
        </authorList>
    </citation>
    <scope>NUCLEOTIDE SEQUENCE [LARGE SCALE GENOMIC DNA]</scope>
    <source>
        <strain evidence="10">HyVt-113</strain>
    </source>
</reference>
<keyword evidence="6 8" id="KW-0057">Aromatic amino acid biosynthesis</keyword>
<dbReference type="AlphaFoldDB" id="A0A7V0IAM5"/>
<dbReference type="Proteomes" id="UP000885706">
    <property type="component" value="Unassembled WGS sequence"/>
</dbReference>
<comment type="pathway">
    <text evidence="2 8">Amino-acid biosynthesis; L-tryptophan biosynthesis; L-tryptophan from chorismate: step 4/5.</text>
</comment>
<dbReference type="FunFam" id="3.20.20.70:FF:000024">
    <property type="entry name" value="Indole-3-glycerol phosphate synthase"/>
    <property type="match status" value="1"/>
</dbReference>
<dbReference type="PROSITE" id="PS00614">
    <property type="entry name" value="IGPS"/>
    <property type="match status" value="1"/>
</dbReference>
<evidence type="ECO:0000256" key="2">
    <source>
        <dbReference type="ARBA" id="ARBA00004696"/>
    </source>
</evidence>
<accession>A0A7V0IAM5</accession>
<dbReference type="CDD" id="cd00331">
    <property type="entry name" value="IGPS"/>
    <property type="match status" value="1"/>
</dbReference>
<dbReference type="SUPFAM" id="SSF51366">
    <property type="entry name" value="Ribulose-phoshate binding barrel"/>
    <property type="match status" value="1"/>
</dbReference>
<dbReference type="EC" id="4.1.1.48" evidence="8"/>
<dbReference type="InterPro" id="IPR013798">
    <property type="entry name" value="Indole-3-glycerol_P_synth_dom"/>
</dbReference>
<dbReference type="HAMAP" id="MF_00134_A">
    <property type="entry name" value="IGPS_A"/>
    <property type="match status" value="1"/>
</dbReference>
<dbReference type="InterPro" id="IPR011060">
    <property type="entry name" value="RibuloseP-bd_barrel"/>
</dbReference>
<dbReference type="HAMAP" id="MF_00134_B">
    <property type="entry name" value="IGPS_B"/>
    <property type="match status" value="1"/>
</dbReference>
<organism evidence="10">
    <name type="scientific">Desulfofervidus auxilii</name>
    <dbReference type="NCBI Taxonomy" id="1621989"/>
    <lineage>
        <taxon>Bacteria</taxon>
        <taxon>Pseudomonadati</taxon>
        <taxon>Thermodesulfobacteriota</taxon>
        <taxon>Candidatus Desulfofervidia</taxon>
        <taxon>Candidatus Desulfofervidales</taxon>
        <taxon>Candidatus Desulfofervidaceae</taxon>
        <taxon>Candidatus Desulfofervidus</taxon>
    </lineage>
</organism>
<dbReference type="Gene3D" id="3.20.20.70">
    <property type="entry name" value="Aldolase class I"/>
    <property type="match status" value="1"/>
</dbReference>
<gene>
    <name evidence="8 10" type="primary">trpC</name>
    <name evidence="10" type="ORF">ENF30_02905</name>
</gene>
<evidence type="ECO:0000259" key="9">
    <source>
        <dbReference type="Pfam" id="PF00218"/>
    </source>
</evidence>
<evidence type="ECO:0000256" key="3">
    <source>
        <dbReference type="ARBA" id="ARBA00022605"/>
    </source>
</evidence>
<dbReference type="PANTHER" id="PTHR22854">
    <property type="entry name" value="TRYPTOPHAN BIOSYNTHESIS PROTEIN"/>
    <property type="match status" value="1"/>
</dbReference>
<dbReference type="GO" id="GO:0004640">
    <property type="term" value="F:phosphoribosylanthranilate isomerase activity"/>
    <property type="evidence" value="ECO:0007669"/>
    <property type="project" value="TreeGrafter"/>
</dbReference>
<evidence type="ECO:0000256" key="8">
    <source>
        <dbReference type="HAMAP-Rule" id="MF_00134"/>
    </source>
</evidence>
<evidence type="ECO:0000256" key="4">
    <source>
        <dbReference type="ARBA" id="ARBA00022793"/>
    </source>
</evidence>
<dbReference type="EMBL" id="DQWQ01000126">
    <property type="protein sequence ID" value="HDD35731.1"/>
    <property type="molecule type" value="Genomic_DNA"/>
</dbReference>
<comment type="similarity">
    <text evidence="8">Belongs to the TrpC family.</text>
</comment>
<keyword evidence="4 8" id="KW-0210">Decarboxylase</keyword>
<evidence type="ECO:0000313" key="10">
    <source>
        <dbReference type="EMBL" id="HDD35731.1"/>
    </source>
</evidence>
<protein>
    <recommendedName>
        <fullName evidence="8">Indole-3-glycerol phosphate synthase</fullName>
        <shortName evidence="8">IGPS</shortName>
        <ecNumber evidence="8">4.1.1.48</ecNumber>
    </recommendedName>
</protein>
<comment type="caution">
    <text evidence="10">The sequence shown here is derived from an EMBL/GenBank/DDBJ whole genome shotgun (WGS) entry which is preliminary data.</text>
</comment>
<evidence type="ECO:0000256" key="7">
    <source>
        <dbReference type="ARBA" id="ARBA00023239"/>
    </source>
</evidence>
<proteinExistence type="inferred from homology"/>
<dbReference type="InterPro" id="IPR045186">
    <property type="entry name" value="Indole-3-glycerol_P_synth"/>
</dbReference>
<feature type="domain" description="Indole-3-glycerol phosphate synthase" evidence="9">
    <location>
        <begin position="4"/>
        <end position="253"/>
    </location>
</feature>
<keyword evidence="7 8" id="KW-0456">Lyase</keyword>
<dbReference type="PANTHER" id="PTHR22854:SF2">
    <property type="entry name" value="INDOLE-3-GLYCEROL-PHOSPHATE SYNTHASE"/>
    <property type="match status" value="1"/>
</dbReference>
<keyword evidence="5 8" id="KW-0822">Tryptophan biosynthesis</keyword>
<dbReference type="Pfam" id="PF00218">
    <property type="entry name" value="IGPS"/>
    <property type="match status" value="1"/>
</dbReference>
<sequence length="258" mass="29095">MSLLEKIVAHKREEVEFLKRNKPLDESVISFALYPQRQFLTSISSKKINIIAELKKASPSLGLIKKVFNPVDIAKAYEEGGATAISVITEKKFFQGDISFLSDVKMATKLPVLRKDFIIDPYQIYESKLYGADAILLIASILALNTLKEFIVLIHDLGMEALVEVHNEAELEKVLKTEARIIGVNNRDLKTLKVNLDTSLRLGPKIPHEKIKVAESGINSKEDILKLKEVNFKTFLIGTSLMREENIKGKLKEFLLCE</sequence>
<evidence type="ECO:0000256" key="6">
    <source>
        <dbReference type="ARBA" id="ARBA00023141"/>
    </source>
</evidence>
<dbReference type="InterPro" id="IPR013785">
    <property type="entry name" value="Aldolase_TIM"/>
</dbReference>
<dbReference type="InterPro" id="IPR001468">
    <property type="entry name" value="Indole-3-GlycerolPSynthase_CS"/>
</dbReference>
<dbReference type="GO" id="GO:0004425">
    <property type="term" value="F:indole-3-glycerol-phosphate synthase activity"/>
    <property type="evidence" value="ECO:0007669"/>
    <property type="project" value="UniProtKB-UniRule"/>
</dbReference>
<name>A0A7V0IAM5_DESA2</name>
<dbReference type="GO" id="GO:0000162">
    <property type="term" value="P:L-tryptophan biosynthetic process"/>
    <property type="evidence" value="ECO:0007669"/>
    <property type="project" value="UniProtKB-UniRule"/>
</dbReference>